<accession>A0A482XQM9</accession>
<feature type="region of interest" description="Disordered" evidence="1">
    <location>
        <begin position="1"/>
        <end position="26"/>
    </location>
</feature>
<dbReference type="Proteomes" id="UP000291343">
    <property type="component" value="Unassembled WGS sequence"/>
</dbReference>
<reference evidence="2 3" key="1">
    <citation type="journal article" date="2017" name="Gigascience">
        <title>Genome sequence of the small brown planthopper, Laodelphax striatellus.</title>
        <authorList>
            <person name="Zhu J."/>
            <person name="Jiang F."/>
            <person name="Wang X."/>
            <person name="Yang P."/>
            <person name="Bao Y."/>
            <person name="Zhao W."/>
            <person name="Wang W."/>
            <person name="Lu H."/>
            <person name="Wang Q."/>
            <person name="Cui N."/>
            <person name="Li J."/>
            <person name="Chen X."/>
            <person name="Luo L."/>
            <person name="Yu J."/>
            <person name="Kang L."/>
            <person name="Cui F."/>
        </authorList>
    </citation>
    <scope>NUCLEOTIDE SEQUENCE [LARGE SCALE GENOMIC DNA]</scope>
    <source>
        <strain evidence="2">Lst14</strain>
    </source>
</reference>
<feature type="compositionally biased region" description="Pro residues" evidence="1">
    <location>
        <begin position="91"/>
        <end position="101"/>
    </location>
</feature>
<feature type="compositionally biased region" description="Acidic residues" evidence="1">
    <location>
        <begin position="1"/>
        <end position="10"/>
    </location>
</feature>
<sequence>MEMADSDDNEIASRARPGRPKPDSPIYYVRLPPSPYMFVPGVGYVSQPPSIRPPPVRTPPDSPFVDLPLQFVSNAKPTGVYSWSAPAHVPQRPPQPQPPRRQSPITTLDKGPYLFNGRPTDIFLLRSAYDSLYADALQNFYP</sequence>
<evidence type="ECO:0000313" key="3">
    <source>
        <dbReference type="Proteomes" id="UP000291343"/>
    </source>
</evidence>
<evidence type="ECO:0000256" key="1">
    <source>
        <dbReference type="SAM" id="MobiDB-lite"/>
    </source>
</evidence>
<gene>
    <name evidence="2" type="ORF">LSTR_LSTR010637</name>
</gene>
<dbReference type="InterPro" id="IPR031983">
    <property type="entry name" value="DUF4786"/>
</dbReference>
<protein>
    <submittedName>
        <fullName evidence="2">Uncharacterized protein</fullName>
    </submittedName>
</protein>
<feature type="region of interest" description="Disordered" evidence="1">
    <location>
        <begin position="85"/>
        <end position="111"/>
    </location>
</feature>
<evidence type="ECO:0000313" key="2">
    <source>
        <dbReference type="EMBL" id="RZF47847.1"/>
    </source>
</evidence>
<proteinExistence type="predicted"/>
<dbReference type="OrthoDB" id="7700260at2759"/>
<dbReference type="EMBL" id="QKKF02003048">
    <property type="protein sequence ID" value="RZF47847.1"/>
    <property type="molecule type" value="Genomic_DNA"/>
</dbReference>
<dbReference type="Pfam" id="PF16027">
    <property type="entry name" value="DUF4786"/>
    <property type="match status" value="1"/>
</dbReference>
<dbReference type="InParanoid" id="A0A482XQM9"/>
<comment type="caution">
    <text evidence="2">The sequence shown here is derived from an EMBL/GenBank/DDBJ whole genome shotgun (WGS) entry which is preliminary data.</text>
</comment>
<dbReference type="AlphaFoldDB" id="A0A482XQM9"/>
<keyword evidence="3" id="KW-1185">Reference proteome</keyword>
<name>A0A482XQM9_LAOST</name>
<organism evidence="2 3">
    <name type="scientific">Laodelphax striatellus</name>
    <name type="common">Small brown planthopper</name>
    <name type="synonym">Delphax striatella</name>
    <dbReference type="NCBI Taxonomy" id="195883"/>
    <lineage>
        <taxon>Eukaryota</taxon>
        <taxon>Metazoa</taxon>
        <taxon>Ecdysozoa</taxon>
        <taxon>Arthropoda</taxon>
        <taxon>Hexapoda</taxon>
        <taxon>Insecta</taxon>
        <taxon>Pterygota</taxon>
        <taxon>Neoptera</taxon>
        <taxon>Paraneoptera</taxon>
        <taxon>Hemiptera</taxon>
        <taxon>Auchenorrhyncha</taxon>
        <taxon>Fulgoroidea</taxon>
        <taxon>Delphacidae</taxon>
        <taxon>Criomorphinae</taxon>
        <taxon>Laodelphax</taxon>
    </lineage>
</organism>